<keyword evidence="3" id="KW-1185">Reference proteome</keyword>
<organism evidence="2 3">
    <name type="scientific">Armadillidium nasatum</name>
    <dbReference type="NCBI Taxonomy" id="96803"/>
    <lineage>
        <taxon>Eukaryota</taxon>
        <taxon>Metazoa</taxon>
        <taxon>Ecdysozoa</taxon>
        <taxon>Arthropoda</taxon>
        <taxon>Crustacea</taxon>
        <taxon>Multicrustacea</taxon>
        <taxon>Malacostraca</taxon>
        <taxon>Eumalacostraca</taxon>
        <taxon>Peracarida</taxon>
        <taxon>Isopoda</taxon>
        <taxon>Oniscidea</taxon>
        <taxon>Crinocheta</taxon>
        <taxon>Armadillidiidae</taxon>
        <taxon>Armadillidium</taxon>
    </lineage>
</organism>
<comment type="caution">
    <text evidence="2">The sequence shown here is derived from an EMBL/GenBank/DDBJ whole genome shotgun (WGS) entry which is preliminary data.</text>
</comment>
<dbReference type="OrthoDB" id="619536at2759"/>
<protein>
    <recommendedName>
        <fullName evidence="1">O-acyltransferase WSD1 C-terminal domain-containing protein</fullName>
    </recommendedName>
</protein>
<dbReference type="Pfam" id="PF06974">
    <property type="entry name" value="WS_DGAT_C"/>
    <property type="match status" value="1"/>
</dbReference>
<accession>A0A5N5SSE0</accession>
<feature type="domain" description="O-acyltransferase WSD1 C-terminal" evidence="1">
    <location>
        <begin position="1"/>
        <end position="58"/>
    </location>
</feature>
<dbReference type="Proteomes" id="UP000326759">
    <property type="component" value="Unassembled WGS sequence"/>
</dbReference>
<dbReference type="EMBL" id="SEYY01020697">
    <property type="protein sequence ID" value="KAB7497103.1"/>
    <property type="molecule type" value="Genomic_DNA"/>
</dbReference>
<sequence>MSNLAGPDREGFKIMGCPKNDFCFFIPDRSPMGMGISFAGFNGSIRVGLMIDRSLMATEEEASLEFLQY</sequence>
<dbReference type="InterPro" id="IPR009721">
    <property type="entry name" value="O-acyltransferase_WSD1_C"/>
</dbReference>
<evidence type="ECO:0000313" key="3">
    <source>
        <dbReference type="Proteomes" id="UP000326759"/>
    </source>
</evidence>
<dbReference type="AlphaFoldDB" id="A0A5N5SSE0"/>
<reference evidence="2 3" key="1">
    <citation type="journal article" date="2019" name="PLoS Biol.">
        <title>Sex chromosomes control vertical transmission of feminizing Wolbachia symbionts in an isopod.</title>
        <authorList>
            <person name="Becking T."/>
            <person name="Chebbi M.A."/>
            <person name="Giraud I."/>
            <person name="Moumen B."/>
            <person name="Laverre T."/>
            <person name="Caubet Y."/>
            <person name="Peccoud J."/>
            <person name="Gilbert C."/>
            <person name="Cordaux R."/>
        </authorList>
    </citation>
    <scope>NUCLEOTIDE SEQUENCE [LARGE SCALE GENOMIC DNA]</scope>
    <source>
        <strain evidence="2">ANa2</strain>
        <tissue evidence="2">Whole body excluding digestive tract and cuticle</tissue>
    </source>
</reference>
<gene>
    <name evidence="2" type="ORF">Anas_08264</name>
</gene>
<evidence type="ECO:0000313" key="2">
    <source>
        <dbReference type="EMBL" id="KAB7497103.1"/>
    </source>
</evidence>
<proteinExistence type="predicted"/>
<evidence type="ECO:0000259" key="1">
    <source>
        <dbReference type="Pfam" id="PF06974"/>
    </source>
</evidence>
<name>A0A5N5SSE0_9CRUS</name>